<dbReference type="EMBL" id="DS547141">
    <property type="protein sequence ID" value="EDR01218.1"/>
    <property type="molecule type" value="Genomic_DNA"/>
</dbReference>
<evidence type="ECO:0000256" key="1">
    <source>
        <dbReference type="SAM" id="MobiDB-lite"/>
    </source>
</evidence>
<feature type="compositionally biased region" description="Polar residues" evidence="1">
    <location>
        <begin position="1"/>
        <end position="21"/>
    </location>
</feature>
<dbReference type="Proteomes" id="UP000001194">
    <property type="component" value="Unassembled WGS sequence"/>
</dbReference>
<reference evidence="2 3" key="1">
    <citation type="journal article" date="2008" name="Nature">
        <title>The genome of Laccaria bicolor provides insights into mycorrhizal symbiosis.</title>
        <authorList>
            <person name="Martin F."/>
            <person name="Aerts A."/>
            <person name="Ahren D."/>
            <person name="Brun A."/>
            <person name="Danchin E.G.J."/>
            <person name="Duchaussoy F."/>
            <person name="Gibon J."/>
            <person name="Kohler A."/>
            <person name="Lindquist E."/>
            <person name="Pereda V."/>
            <person name="Salamov A."/>
            <person name="Shapiro H.J."/>
            <person name="Wuyts J."/>
            <person name="Blaudez D."/>
            <person name="Buee M."/>
            <person name="Brokstein P."/>
            <person name="Canbaeck B."/>
            <person name="Cohen D."/>
            <person name="Courty P.E."/>
            <person name="Coutinho P.M."/>
            <person name="Delaruelle C."/>
            <person name="Detter J.C."/>
            <person name="Deveau A."/>
            <person name="DiFazio S."/>
            <person name="Duplessis S."/>
            <person name="Fraissinet-Tachet L."/>
            <person name="Lucic E."/>
            <person name="Frey-Klett P."/>
            <person name="Fourrey C."/>
            <person name="Feussner I."/>
            <person name="Gay G."/>
            <person name="Grimwood J."/>
            <person name="Hoegger P.J."/>
            <person name="Jain P."/>
            <person name="Kilaru S."/>
            <person name="Labbe J."/>
            <person name="Lin Y.C."/>
            <person name="Legue V."/>
            <person name="Le Tacon F."/>
            <person name="Marmeisse R."/>
            <person name="Melayah D."/>
            <person name="Montanini B."/>
            <person name="Muratet M."/>
            <person name="Nehls U."/>
            <person name="Niculita-Hirzel H."/>
            <person name="Oudot-Le Secq M.P."/>
            <person name="Peter M."/>
            <person name="Quesneville H."/>
            <person name="Rajashekar B."/>
            <person name="Reich M."/>
            <person name="Rouhier N."/>
            <person name="Schmutz J."/>
            <person name="Yin T."/>
            <person name="Chalot M."/>
            <person name="Henrissat B."/>
            <person name="Kuees U."/>
            <person name="Lucas S."/>
            <person name="Van de Peer Y."/>
            <person name="Podila G.K."/>
            <person name="Polle A."/>
            <person name="Pukkila P.J."/>
            <person name="Richardson P.M."/>
            <person name="Rouze P."/>
            <person name="Sanders I.R."/>
            <person name="Stajich J.E."/>
            <person name="Tunlid A."/>
            <person name="Tuskan G."/>
            <person name="Grigoriev I.V."/>
        </authorList>
    </citation>
    <scope>NUCLEOTIDE SEQUENCE [LARGE SCALE GENOMIC DNA]</scope>
    <source>
        <strain evidence="3">S238N-H82 / ATCC MYA-4686</strain>
    </source>
</reference>
<sequence>MDAHQLNSNTFTVARPTSPTHPGSYIPGLRSLLGSHLSDCRAVELDRLSPNVIECRLQAGERWKLAEMMDVDQNRVDQRLFSFHHHQRRAQGLALSTRRISSSTEQGHEHWGFGVDNCIRPPRYG</sequence>
<name>B0DVY6_LACBS</name>
<accession>B0DVY6</accession>
<dbReference type="InParanoid" id="B0DVY6"/>
<evidence type="ECO:0000313" key="3">
    <source>
        <dbReference type="Proteomes" id="UP000001194"/>
    </source>
</evidence>
<proteinExistence type="predicted"/>
<gene>
    <name evidence="2" type="ORF">LACBIDRAFT_333450</name>
</gene>
<feature type="region of interest" description="Disordered" evidence="1">
    <location>
        <begin position="1"/>
        <end position="22"/>
    </location>
</feature>
<dbReference type="RefSeq" id="XP_001888094.1">
    <property type="nucleotide sequence ID" value="XM_001888059.1"/>
</dbReference>
<dbReference type="KEGG" id="lbc:LACBIDRAFT_333450"/>
<keyword evidence="3" id="KW-1185">Reference proteome</keyword>
<dbReference type="GeneID" id="6083764"/>
<protein>
    <submittedName>
        <fullName evidence="2">Predicted protein</fullName>
    </submittedName>
</protein>
<evidence type="ECO:0000313" key="2">
    <source>
        <dbReference type="EMBL" id="EDR01218.1"/>
    </source>
</evidence>
<dbReference type="HOGENOM" id="CLU_1993002_0_0_1"/>
<dbReference type="AlphaFoldDB" id="B0DVY6"/>
<organism evidence="3">
    <name type="scientific">Laccaria bicolor (strain S238N-H82 / ATCC MYA-4686)</name>
    <name type="common">Bicoloured deceiver</name>
    <name type="synonym">Laccaria laccata var. bicolor</name>
    <dbReference type="NCBI Taxonomy" id="486041"/>
    <lineage>
        <taxon>Eukaryota</taxon>
        <taxon>Fungi</taxon>
        <taxon>Dikarya</taxon>
        <taxon>Basidiomycota</taxon>
        <taxon>Agaricomycotina</taxon>
        <taxon>Agaricomycetes</taxon>
        <taxon>Agaricomycetidae</taxon>
        <taxon>Agaricales</taxon>
        <taxon>Agaricineae</taxon>
        <taxon>Hydnangiaceae</taxon>
        <taxon>Laccaria</taxon>
    </lineage>
</organism>